<evidence type="ECO:0000256" key="1">
    <source>
        <dbReference type="SAM" id="Phobius"/>
    </source>
</evidence>
<sequence length="169" mass="19669">MKKLFTNKEEILQNSLFLNQIIKIYRLRIIWFTFFIIQITIIAFIGIINNWSDIESLYTEVGIGKLISSIATLFAFFSILTLAIIHLLNKRFPGFKGICFSLLFGLIETVGFLVVSIADVTINSFPFVIVILEDYFIIVSFILLPEMFWKKVIDLYRFISQRISQHTVK</sequence>
<keyword evidence="1" id="KW-1133">Transmembrane helix</keyword>
<name>A0A0D5ZC90_PAEPS</name>
<reference evidence="2 3" key="1">
    <citation type="journal article" date="2011" name="J. Bacteriol.">
        <title>Complete genome sequence of Paenibacillus polymyxa SC2, a strain of plant growth-promoting Rhizobacterium with broad-spectrum antimicrobial activity.</title>
        <authorList>
            <person name="Ma M."/>
            <person name="Wang C."/>
            <person name="Ding Y."/>
            <person name="Li L."/>
            <person name="Shen D."/>
            <person name="Jiang X."/>
            <person name="Guan D."/>
            <person name="Cao F."/>
            <person name="Chen H."/>
            <person name="Feng R."/>
            <person name="Wang X."/>
            <person name="Ge Y."/>
            <person name="Yao L."/>
            <person name="Bing X."/>
            <person name="Yang X."/>
            <person name="Li J."/>
            <person name="Du B."/>
        </authorList>
    </citation>
    <scope>NUCLEOTIDE SEQUENCE [LARGE SCALE GENOMIC DNA]</scope>
    <source>
        <strain evidence="2 3">SC2</strain>
        <plasmid evidence="3">pSC2</plasmid>
    </source>
</reference>
<keyword evidence="2" id="KW-0614">Plasmid</keyword>
<proteinExistence type="predicted"/>
<dbReference type="AlphaFoldDB" id="A0A0D5ZC90"/>
<keyword evidence="1" id="KW-0812">Transmembrane</keyword>
<feature type="transmembrane region" description="Helical" evidence="1">
    <location>
        <begin position="124"/>
        <end position="144"/>
    </location>
</feature>
<gene>
    <name evidence="2" type="ORF">PPSC2_26505</name>
</gene>
<dbReference type="PATRIC" id="fig|886882.15.peg.5589"/>
<accession>A0A0D5ZC90</accession>
<keyword evidence="1" id="KW-0472">Membrane</keyword>
<dbReference type="EMBL" id="CP002214">
    <property type="protein sequence ID" value="AKA44355.1"/>
    <property type="molecule type" value="Genomic_DNA"/>
</dbReference>
<dbReference type="Proteomes" id="UP000006868">
    <property type="component" value="Plasmid pSC2"/>
</dbReference>
<feature type="transmembrane region" description="Helical" evidence="1">
    <location>
        <begin position="97"/>
        <end position="118"/>
    </location>
</feature>
<evidence type="ECO:0000313" key="2">
    <source>
        <dbReference type="EMBL" id="AKA44355.1"/>
    </source>
</evidence>
<feature type="transmembrane region" description="Helical" evidence="1">
    <location>
        <begin position="29"/>
        <end position="51"/>
    </location>
</feature>
<organism evidence="2 3">
    <name type="scientific">Paenibacillus polymyxa (strain SC2)</name>
    <name type="common">Bacillus polymyxa</name>
    <dbReference type="NCBI Taxonomy" id="886882"/>
    <lineage>
        <taxon>Bacteria</taxon>
        <taxon>Bacillati</taxon>
        <taxon>Bacillota</taxon>
        <taxon>Bacilli</taxon>
        <taxon>Bacillales</taxon>
        <taxon>Paenibacillaceae</taxon>
        <taxon>Paenibacillus</taxon>
    </lineage>
</organism>
<feature type="transmembrane region" description="Helical" evidence="1">
    <location>
        <begin position="63"/>
        <end position="85"/>
    </location>
</feature>
<evidence type="ECO:0000313" key="3">
    <source>
        <dbReference type="Proteomes" id="UP000006868"/>
    </source>
</evidence>
<geneLocation type="plasmid" evidence="2 3">
    <name>pSC2</name>
</geneLocation>
<dbReference type="KEGG" id="ppm:PPSC2_26505"/>
<dbReference type="HOGENOM" id="CLU_1576966_0_0_9"/>
<dbReference type="RefSeq" id="WP_043886203.1">
    <property type="nucleotide sequence ID" value="NC_014628.2"/>
</dbReference>
<protein>
    <submittedName>
        <fullName evidence="2">Uncharacterized protein</fullName>
    </submittedName>
</protein>